<accession>A0ABY6B7L8</accession>
<organism evidence="2 3">
    <name type="scientific">Roseateles amylovorans</name>
    <dbReference type="NCBI Taxonomy" id="2978473"/>
    <lineage>
        <taxon>Bacteria</taxon>
        <taxon>Pseudomonadati</taxon>
        <taxon>Pseudomonadota</taxon>
        <taxon>Betaproteobacteria</taxon>
        <taxon>Burkholderiales</taxon>
        <taxon>Sphaerotilaceae</taxon>
        <taxon>Roseateles</taxon>
    </lineage>
</organism>
<feature type="transmembrane region" description="Helical" evidence="1">
    <location>
        <begin position="28"/>
        <end position="45"/>
    </location>
</feature>
<keyword evidence="1" id="KW-0472">Membrane</keyword>
<reference evidence="2" key="1">
    <citation type="submission" date="2022-10" db="EMBL/GenBank/DDBJ databases">
        <title>Characterization and whole genome sequencing of a new Roseateles species, isolated from fresh water.</title>
        <authorList>
            <person name="Guliayeva D.Y."/>
            <person name="Akhremchuk A.E."/>
            <person name="Sikolenko M.A."/>
            <person name="Valentovich L.N."/>
            <person name="Sidarenka A.V."/>
        </authorList>
    </citation>
    <scope>NUCLEOTIDE SEQUENCE</scope>
    <source>
        <strain evidence="2">BIM B-1768</strain>
    </source>
</reference>
<sequence>MKTNYIFAAILVSSLIGAFIASRSMKTVFALVSGALALYALLRQVI</sequence>
<dbReference type="Proteomes" id="UP001064933">
    <property type="component" value="Chromosome"/>
</dbReference>
<evidence type="ECO:0000313" key="2">
    <source>
        <dbReference type="EMBL" id="UXH79206.1"/>
    </source>
</evidence>
<protein>
    <submittedName>
        <fullName evidence="2">Uncharacterized protein</fullName>
    </submittedName>
</protein>
<keyword evidence="1" id="KW-1133">Transmembrane helix</keyword>
<keyword evidence="1" id="KW-0812">Transmembrane</keyword>
<gene>
    <name evidence="2" type="ORF">N4261_04525</name>
</gene>
<proteinExistence type="predicted"/>
<dbReference type="RefSeq" id="WP_261759026.1">
    <property type="nucleotide sequence ID" value="NZ_CP104562.2"/>
</dbReference>
<keyword evidence="3" id="KW-1185">Reference proteome</keyword>
<evidence type="ECO:0000256" key="1">
    <source>
        <dbReference type="SAM" id="Phobius"/>
    </source>
</evidence>
<dbReference type="EMBL" id="CP104562">
    <property type="protein sequence ID" value="UXH79206.1"/>
    <property type="molecule type" value="Genomic_DNA"/>
</dbReference>
<evidence type="ECO:0000313" key="3">
    <source>
        <dbReference type="Proteomes" id="UP001064933"/>
    </source>
</evidence>
<name>A0ABY6B7L8_9BURK</name>
<feature type="transmembrane region" description="Helical" evidence="1">
    <location>
        <begin position="5"/>
        <end position="22"/>
    </location>
</feature>